<dbReference type="SUPFAM" id="SSF52540">
    <property type="entry name" value="P-loop containing nucleoside triphosphate hydrolases"/>
    <property type="match status" value="1"/>
</dbReference>
<gene>
    <name evidence="11" type="ORF">WS74_0411</name>
</gene>
<dbReference type="Gene3D" id="1.20.272.10">
    <property type="match status" value="1"/>
</dbReference>
<dbReference type="InterPro" id="IPR027417">
    <property type="entry name" value="P-loop_NTPase"/>
</dbReference>
<dbReference type="EMBL" id="CP009223">
    <property type="protein sequence ID" value="AIM62663.1"/>
    <property type="molecule type" value="Genomic_DNA"/>
</dbReference>
<keyword evidence="4" id="KW-0548">Nucleotidyltransferase</keyword>
<name>A0A075TUV5_9LACO</name>
<dbReference type="Gene3D" id="1.10.8.60">
    <property type="match status" value="1"/>
</dbReference>
<dbReference type="GO" id="GO:0003887">
    <property type="term" value="F:DNA-directed DNA polymerase activity"/>
    <property type="evidence" value="ECO:0007669"/>
    <property type="project" value="UniProtKB-KW"/>
</dbReference>
<evidence type="ECO:0000313" key="12">
    <source>
        <dbReference type="Proteomes" id="UP000029079"/>
    </source>
</evidence>
<dbReference type="GO" id="GO:0006261">
    <property type="term" value="P:DNA-templated DNA replication"/>
    <property type="evidence" value="ECO:0007669"/>
    <property type="project" value="TreeGrafter"/>
</dbReference>
<evidence type="ECO:0000256" key="6">
    <source>
        <dbReference type="ARBA" id="ARBA00022932"/>
    </source>
</evidence>
<keyword evidence="12" id="KW-1185">Reference proteome</keyword>
<dbReference type="OrthoDB" id="9775929at2"/>
<dbReference type="PANTHER" id="PTHR34388">
    <property type="entry name" value="DNA POLYMERASE III SUBUNIT DELTA"/>
    <property type="match status" value="1"/>
</dbReference>
<evidence type="ECO:0000256" key="7">
    <source>
        <dbReference type="ARBA" id="ARBA00034754"/>
    </source>
</evidence>
<keyword evidence="3" id="KW-0808">Transferase</keyword>
<evidence type="ECO:0000256" key="3">
    <source>
        <dbReference type="ARBA" id="ARBA00022679"/>
    </source>
</evidence>
<dbReference type="Gene3D" id="3.40.50.300">
    <property type="entry name" value="P-loop containing nucleotide triphosphate hydrolases"/>
    <property type="match status" value="1"/>
</dbReference>
<comment type="similarity">
    <text evidence="7">Belongs to the DNA polymerase HolA subunit family.</text>
</comment>
<dbReference type="RefSeq" id="WP_009765491.1">
    <property type="nucleotide sequence ID" value="NZ_CP009223.1"/>
</dbReference>
<dbReference type="KEGG" id="wci:WS105_0408"/>
<dbReference type="InterPro" id="IPR010372">
    <property type="entry name" value="DNA_pol3_delta_N"/>
</dbReference>
<evidence type="ECO:0000256" key="2">
    <source>
        <dbReference type="ARBA" id="ARBA00017703"/>
    </source>
</evidence>
<dbReference type="NCBIfam" id="TIGR01128">
    <property type="entry name" value="holA"/>
    <property type="match status" value="1"/>
</dbReference>
<evidence type="ECO:0000256" key="4">
    <source>
        <dbReference type="ARBA" id="ARBA00022695"/>
    </source>
</evidence>
<dbReference type="InterPro" id="IPR005790">
    <property type="entry name" value="DNA_polIII_delta"/>
</dbReference>
<feature type="domain" description="DNA polymerase III delta subunit-like C-terminal" evidence="10">
    <location>
        <begin position="219"/>
        <end position="335"/>
    </location>
</feature>
<reference evidence="11 12" key="1">
    <citation type="journal article" date="2014" name="Genome Announc.">
        <title>Complete Genome Sequences of Fish Pathogenic Weissella ceti Strains WS74 and WS105.</title>
        <authorList>
            <person name="Figueiredo H.C."/>
            <person name="Leal C.A."/>
            <person name="Dorella F.A."/>
            <person name="Carvalho A.F."/>
            <person name="Soares S.C."/>
            <person name="Pereira F.L."/>
            <person name="Azevedo V.A."/>
        </authorList>
    </citation>
    <scope>NUCLEOTIDE SEQUENCE [LARGE SCALE GENOMIC DNA]</scope>
    <source>
        <strain evidence="11 12">WS74</strain>
    </source>
</reference>
<feature type="domain" description="DNA polymerase III delta N-terminal" evidence="9">
    <location>
        <begin position="21"/>
        <end position="143"/>
    </location>
</feature>
<dbReference type="KEGG" id="wce:WS08_0410"/>
<evidence type="ECO:0000256" key="5">
    <source>
        <dbReference type="ARBA" id="ARBA00022705"/>
    </source>
</evidence>
<dbReference type="Pfam" id="PF06144">
    <property type="entry name" value="DNA_pol3_delta"/>
    <property type="match status" value="1"/>
</dbReference>
<comment type="catalytic activity">
    <reaction evidence="8">
        <text>DNA(n) + a 2'-deoxyribonucleoside 5'-triphosphate = DNA(n+1) + diphosphate</text>
        <dbReference type="Rhea" id="RHEA:22508"/>
        <dbReference type="Rhea" id="RHEA-COMP:17339"/>
        <dbReference type="Rhea" id="RHEA-COMP:17340"/>
        <dbReference type="ChEBI" id="CHEBI:33019"/>
        <dbReference type="ChEBI" id="CHEBI:61560"/>
        <dbReference type="ChEBI" id="CHEBI:173112"/>
        <dbReference type="EC" id="2.7.7.7"/>
    </reaction>
</comment>
<proteinExistence type="inferred from homology"/>
<dbReference type="EC" id="2.7.7.7" evidence="1"/>
<dbReference type="SUPFAM" id="SSF48019">
    <property type="entry name" value="post-AAA+ oligomerization domain-like"/>
    <property type="match status" value="1"/>
</dbReference>
<dbReference type="InterPro" id="IPR048466">
    <property type="entry name" value="DNA_pol3_delta-like_C"/>
</dbReference>
<dbReference type="GO" id="GO:0003677">
    <property type="term" value="F:DNA binding"/>
    <property type="evidence" value="ECO:0007669"/>
    <property type="project" value="InterPro"/>
</dbReference>
<accession>A0A075TUV5</accession>
<evidence type="ECO:0000256" key="1">
    <source>
        <dbReference type="ARBA" id="ARBA00012417"/>
    </source>
</evidence>
<dbReference type="InterPro" id="IPR008921">
    <property type="entry name" value="DNA_pol3_clamp-load_cplx_C"/>
</dbReference>
<evidence type="ECO:0000313" key="11">
    <source>
        <dbReference type="EMBL" id="AIM62663.1"/>
    </source>
</evidence>
<evidence type="ECO:0000259" key="9">
    <source>
        <dbReference type="Pfam" id="PF06144"/>
    </source>
</evidence>
<dbReference type="GO" id="GO:0009360">
    <property type="term" value="C:DNA polymerase III complex"/>
    <property type="evidence" value="ECO:0007669"/>
    <property type="project" value="InterPro"/>
</dbReference>
<keyword evidence="6" id="KW-0239">DNA-directed DNA polymerase</keyword>
<organism evidence="11 12">
    <name type="scientific">Weissella ceti</name>
    <dbReference type="NCBI Taxonomy" id="759620"/>
    <lineage>
        <taxon>Bacteria</taxon>
        <taxon>Bacillati</taxon>
        <taxon>Bacillota</taxon>
        <taxon>Bacilli</taxon>
        <taxon>Lactobacillales</taxon>
        <taxon>Lactobacillaceae</taxon>
        <taxon>Weissella</taxon>
    </lineage>
</organism>
<dbReference type="STRING" id="759620.WS105_0408"/>
<sequence length="341" mass="39043">MAITLKELKKDLANQNSAPVYLIQGTDQFLLDQTRALFTNLIEEEDRTMNLAQFDMRETNLAVALDDARAVPFFGDKRVVIVDNAYFLTGETTRGKIEHFPDELVNYVQQPEPQTILVIFAPYEKLDGRKKVTKLLKERASYLAFGDLTERDIHQLIQQRLDEAGYVMASGAEQVLFQRTNLSLTQIMMELEKLLLYTYDTKQITVADVEAAVTNTLSQNIFDLIEALLNQRLRQAVELYHELVLNGEEPLRLHGAMIGQFRLLLQVKSMTLSEQGIATALKVHPYRVKLAKQTVRKYSYAALSNAFLGLVQMEEQLKSTSRDPELLFELFVLRYQETSKN</sequence>
<evidence type="ECO:0000259" key="10">
    <source>
        <dbReference type="Pfam" id="PF21694"/>
    </source>
</evidence>
<keyword evidence="5" id="KW-0235">DNA replication</keyword>
<evidence type="ECO:0000256" key="8">
    <source>
        <dbReference type="ARBA" id="ARBA00049244"/>
    </source>
</evidence>
<reference evidence="12" key="2">
    <citation type="submission" date="2014-08" db="EMBL/GenBank/DDBJ databases">
        <title>Complete genome of Weissella ceti strain WS74 isolated from diseased rainbow trout in Brazil.</title>
        <authorList>
            <person name="Figueiredo H.C.P."/>
            <person name="Leal C.A.G."/>
            <person name="Pereira F.L."/>
            <person name="Soares S.C."/>
            <person name="Dorella F.A."/>
            <person name="Carvalho A.F."/>
            <person name="Azevedo V.A.C."/>
        </authorList>
    </citation>
    <scope>NUCLEOTIDE SEQUENCE [LARGE SCALE GENOMIC DNA]</scope>
    <source>
        <strain evidence="12">WS74</strain>
    </source>
</reference>
<dbReference type="Proteomes" id="UP000029079">
    <property type="component" value="Chromosome"/>
</dbReference>
<dbReference type="PANTHER" id="PTHR34388:SF1">
    <property type="entry name" value="DNA POLYMERASE III SUBUNIT DELTA"/>
    <property type="match status" value="1"/>
</dbReference>
<dbReference type="PATRIC" id="fig|759620.7.peg.397"/>
<dbReference type="Pfam" id="PF21694">
    <property type="entry name" value="DNA_pol3_delta_C"/>
    <property type="match status" value="1"/>
</dbReference>
<dbReference type="AlphaFoldDB" id="A0A075TUV5"/>
<protein>
    <recommendedName>
        <fullName evidence="2">DNA polymerase III subunit delta</fullName>
        <ecNumber evidence="1">2.7.7.7</ecNumber>
    </recommendedName>
</protein>
<dbReference type="KEGG" id="wct:WS74_0411"/>